<accession>A0AAD6TA55</accession>
<name>A0AAD6TA55_9AGAR</name>
<keyword evidence="3" id="KW-1185">Reference proteome</keyword>
<proteinExistence type="predicted"/>
<dbReference type="Proteomes" id="UP001218188">
    <property type="component" value="Unassembled WGS sequence"/>
</dbReference>
<evidence type="ECO:0000313" key="2">
    <source>
        <dbReference type="EMBL" id="KAJ7041290.1"/>
    </source>
</evidence>
<protein>
    <submittedName>
        <fullName evidence="2">Uncharacterized protein</fullName>
    </submittedName>
</protein>
<organism evidence="2 3">
    <name type="scientific">Mycena alexandri</name>
    <dbReference type="NCBI Taxonomy" id="1745969"/>
    <lineage>
        <taxon>Eukaryota</taxon>
        <taxon>Fungi</taxon>
        <taxon>Dikarya</taxon>
        <taxon>Basidiomycota</taxon>
        <taxon>Agaricomycotina</taxon>
        <taxon>Agaricomycetes</taxon>
        <taxon>Agaricomycetidae</taxon>
        <taxon>Agaricales</taxon>
        <taxon>Marasmiineae</taxon>
        <taxon>Mycenaceae</taxon>
        <taxon>Mycena</taxon>
    </lineage>
</organism>
<evidence type="ECO:0000313" key="3">
    <source>
        <dbReference type="Proteomes" id="UP001218188"/>
    </source>
</evidence>
<dbReference type="EMBL" id="JARJCM010000018">
    <property type="protein sequence ID" value="KAJ7041290.1"/>
    <property type="molecule type" value="Genomic_DNA"/>
</dbReference>
<feature type="region of interest" description="Disordered" evidence="1">
    <location>
        <begin position="1"/>
        <end position="45"/>
    </location>
</feature>
<sequence>MPSSLTIAAVSQPRNRPPTQPRAPLTAAEKKEKKRLSEEQKEAMDEDIAQWHASTRAKAIELGQKYNKTERYFLDIFFQGGARMVHSQEKVNAYNAFKAEKAAELRAEGRVLLATELHEEYFAEYEAMTEEEKKDLVTRYAGVKAAAPKLRRDTPRARMRDVSNTCKNLEMLMYGLSYRVGVEGFFCVVRNSTDFHMNPQWYFTSQALERYMPLAVRKKWNTGDVGTRIEAFAVAGCDTLST</sequence>
<evidence type="ECO:0000256" key="1">
    <source>
        <dbReference type="SAM" id="MobiDB-lite"/>
    </source>
</evidence>
<feature type="compositionally biased region" description="Basic and acidic residues" evidence="1">
    <location>
        <begin position="28"/>
        <end position="43"/>
    </location>
</feature>
<dbReference type="AlphaFoldDB" id="A0AAD6TA55"/>
<gene>
    <name evidence="2" type="ORF">C8F04DRAFT_947546</name>
</gene>
<comment type="caution">
    <text evidence="2">The sequence shown here is derived from an EMBL/GenBank/DDBJ whole genome shotgun (WGS) entry which is preliminary data.</text>
</comment>
<reference evidence="2" key="1">
    <citation type="submission" date="2023-03" db="EMBL/GenBank/DDBJ databases">
        <title>Massive genome expansion in bonnet fungi (Mycena s.s.) driven by repeated elements and novel gene families across ecological guilds.</title>
        <authorList>
            <consortium name="Lawrence Berkeley National Laboratory"/>
            <person name="Harder C.B."/>
            <person name="Miyauchi S."/>
            <person name="Viragh M."/>
            <person name="Kuo A."/>
            <person name="Thoen E."/>
            <person name="Andreopoulos B."/>
            <person name="Lu D."/>
            <person name="Skrede I."/>
            <person name="Drula E."/>
            <person name="Henrissat B."/>
            <person name="Morin E."/>
            <person name="Kohler A."/>
            <person name="Barry K."/>
            <person name="LaButti K."/>
            <person name="Morin E."/>
            <person name="Salamov A."/>
            <person name="Lipzen A."/>
            <person name="Mereny Z."/>
            <person name="Hegedus B."/>
            <person name="Baldrian P."/>
            <person name="Stursova M."/>
            <person name="Weitz H."/>
            <person name="Taylor A."/>
            <person name="Grigoriev I.V."/>
            <person name="Nagy L.G."/>
            <person name="Martin F."/>
            <person name="Kauserud H."/>
        </authorList>
    </citation>
    <scope>NUCLEOTIDE SEQUENCE</scope>
    <source>
        <strain evidence="2">CBHHK200</strain>
    </source>
</reference>